<dbReference type="AlphaFoldDB" id="J2JXT7"/>
<gene>
    <name evidence="2" type="ORF">SU9_19590</name>
</gene>
<evidence type="ECO:0000313" key="2">
    <source>
        <dbReference type="EMBL" id="EJJ05248.1"/>
    </source>
</evidence>
<feature type="region of interest" description="Disordered" evidence="1">
    <location>
        <begin position="34"/>
        <end position="66"/>
    </location>
</feature>
<dbReference type="EMBL" id="AJGV01000117">
    <property type="protein sequence ID" value="EJJ05248.1"/>
    <property type="molecule type" value="Genomic_DNA"/>
</dbReference>
<feature type="non-terminal residue" evidence="2">
    <location>
        <position position="1"/>
    </location>
</feature>
<accession>J2JXT7</accession>
<organism evidence="2">
    <name type="scientific">Streptomyces auratus AGR0001</name>
    <dbReference type="NCBI Taxonomy" id="1160718"/>
    <lineage>
        <taxon>Bacteria</taxon>
        <taxon>Bacillati</taxon>
        <taxon>Actinomycetota</taxon>
        <taxon>Actinomycetes</taxon>
        <taxon>Kitasatosporales</taxon>
        <taxon>Streptomycetaceae</taxon>
        <taxon>Streptomyces</taxon>
    </lineage>
</organism>
<protein>
    <submittedName>
        <fullName evidence="2">Uncharacterized protein</fullName>
    </submittedName>
</protein>
<dbReference type="HOGENOM" id="CLU_2818873_0_0_11"/>
<dbReference type="STRING" id="1160718.SU9_19590"/>
<proteinExistence type="predicted"/>
<sequence>PYGPAPHCRAVRKTIGVVPVRGSVKITITHTNPAVTTGDDVLDRASASVADKRQGPRPEVGGLEVG</sequence>
<name>J2JXT7_9ACTN</name>
<comment type="caution">
    <text evidence="2">The sequence shown here is derived from an EMBL/GenBank/DDBJ whole genome shotgun (WGS) entry which is preliminary data.</text>
</comment>
<evidence type="ECO:0000256" key="1">
    <source>
        <dbReference type="SAM" id="MobiDB-lite"/>
    </source>
</evidence>
<dbReference type="PATRIC" id="fig|1160718.3.peg.3967"/>
<reference evidence="2" key="1">
    <citation type="journal article" date="2012" name="J. Bacteriol.">
        <title>Genome Sequence of Streptomyces auratus Strain AGR0001, a Phoslactomycin-Producing Actinomycete.</title>
        <authorList>
            <person name="Han X."/>
            <person name="Li M."/>
            <person name="Ding Z."/>
            <person name="Zhao J."/>
            <person name="Ji K."/>
            <person name="Wen M."/>
            <person name="Lu T."/>
        </authorList>
    </citation>
    <scope>NUCLEOTIDE SEQUENCE [LARGE SCALE GENOMIC DNA]</scope>
    <source>
        <strain evidence="2">AGR0001</strain>
    </source>
</reference>